<protein>
    <submittedName>
        <fullName evidence="2">KCNRG protein</fullName>
    </submittedName>
</protein>
<dbReference type="GO" id="GO:0005783">
    <property type="term" value="C:endoplasmic reticulum"/>
    <property type="evidence" value="ECO:0007669"/>
    <property type="project" value="TreeGrafter"/>
</dbReference>
<dbReference type="Proteomes" id="UP000736164">
    <property type="component" value="Unassembled WGS sequence"/>
</dbReference>
<name>A0A8J7TAF7_ATRSP</name>
<comment type="caution">
    <text evidence="2">The sequence shown here is derived from an EMBL/GenBank/DDBJ whole genome shotgun (WGS) entry which is preliminary data.</text>
</comment>
<dbReference type="InterPro" id="IPR000210">
    <property type="entry name" value="BTB/POZ_dom"/>
</dbReference>
<dbReference type="InterPro" id="IPR011333">
    <property type="entry name" value="SKP1/BTB/POZ_sf"/>
</dbReference>
<organism evidence="2 3">
    <name type="scientific">Atractosteus spatula</name>
    <name type="common">Alligator gar</name>
    <name type="synonym">Lepisosteus spatula</name>
    <dbReference type="NCBI Taxonomy" id="7917"/>
    <lineage>
        <taxon>Eukaryota</taxon>
        <taxon>Metazoa</taxon>
        <taxon>Chordata</taxon>
        <taxon>Craniata</taxon>
        <taxon>Vertebrata</taxon>
        <taxon>Euteleostomi</taxon>
        <taxon>Actinopterygii</taxon>
        <taxon>Neopterygii</taxon>
        <taxon>Holostei</taxon>
        <taxon>Semionotiformes</taxon>
        <taxon>Lepisosteidae</taxon>
        <taxon>Atractosteus</taxon>
    </lineage>
</organism>
<reference evidence="2" key="1">
    <citation type="journal article" date="2021" name="Cell">
        <title>Tracing the genetic footprints of vertebrate landing in non-teleost ray-finned fishes.</title>
        <authorList>
            <person name="Bi X."/>
            <person name="Wang K."/>
            <person name="Yang L."/>
            <person name="Pan H."/>
            <person name="Jiang H."/>
            <person name="Wei Q."/>
            <person name="Fang M."/>
            <person name="Yu H."/>
            <person name="Zhu C."/>
            <person name="Cai Y."/>
            <person name="He Y."/>
            <person name="Gan X."/>
            <person name="Zeng H."/>
            <person name="Yu D."/>
            <person name="Zhu Y."/>
            <person name="Jiang H."/>
            <person name="Qiu Q."/>
            <person name="Yang H."/>
            <person name="Zhang Y.E."/>
            <person name="Wang W."/>
            <person name="Zhu M."/>
            <person name="He S."/>
            <person name="Zhang G."/>
        </authorList>
    </citation>
    <scope>NUCLEOTIDE SEQUENCE</scope>
    <source>
        <strain evidence="2">Allg_001</strain>
    </source>
</reference>
<feature type="non-terminal residue" evidence="2">
    <location>
        <position position="273"/>
    </location>
</feature>
<dbReference type="InterPro" id="IPR003131">
    <property type="entry name" value="T1-type_BTB"/>
</dbReference>
<proteinExistence type="predicted"/>
<dbReference type="EMBL" id="JAAWVO010026467">
    <property type="protein sequence ID" value="MBN3316023.1"/>
    <property type="molecule type" value="Genomic_DNA"/>
</dbReference>
<dbReference type="GO" id="GO:0051260">
    <property type="term" value="P:protein homooligomerization"/>
    <property type="evidence" value="ECO:0007669"/>
    <property type="project" value="InterPro"/>
</dbReference>
<dbReference type="PANTHER" id="PTHR14499:SF5">
    <property type="entry name" value="POTASSIUM CHANNEL REGULATORY PROTEIN"/>
    <property type="match status" value="1"/>
</dbReference>
<dbReference type="SUPFAM" id="SSF54695">
    <property type="entry name" value="POZ domain"/>
    <property type="match status" value="1"/>
</dbReference>
<evidence type="ECO:0000259" key="1">
    <source>
        <dbReference type="SMART" id="SM00225"/>
    </source>
</evidence>
<dbReference type="Pfam" id="PF02214">
    <property type="entry name" value="BTB_2"/>
    <property type="match status" value="1"/>
</dbReference>
<dbReference type="SMART" id="SM00225">
    <property type="entry name" value="BTB"/>
    <property type="match status" value="1"/>
</dbReference>
<dbReference type="Gene3D" id="3.30.710.10">
    <property type="entry name" value="Potassium Channel Kv1.1, Chain A"/>
    <property type="match status" value="1"/>
</dbReference>
<feature type="domain" description="BTB" evidence="1">
    <location>
        <begin position="5"/>
        <end position="106"/>
    </location>
</feature>
<accession>A0A8J7TAF7</accession>
<keyword evidence="3" id="KW-1185">Reference proteome</keyword>
<evidence type="ECO:0000313" key="2">
    <source>
        <dbReference type="EMBL" id="MBN3316023.1"/>
    </source>
</evidence>
<sequence length="273" mass="31471">MSNQDIITLNIGGQKFTTFVSTLRKHPGTRLARMLDGGDPEFRVINGQFFVDRDGSLFKYILDYMRTHHTSLPPDFVDYEGLIREAEFYEVRDLAEILGKDGGRQRMEILEVRFSVQETHSFFRIFCSHCSTVEMLASRISVFAEQPTLNWNYAYQPQKPMVLVPLQRPSHHDLVFHCGTSFSASEEFAARYVTIKPDERKLINGTNILGLLVDLLLKEGFRLISTRTVSTEEKIECFTLERRTTPQILTVRDGYTAEQISHQSKQGKLLRKK</sequence>
<dbReference type="AlphaFoldDB" id="A0A8J7TAF7"/>
<evidence type="ECO:0000313" key="3">
    <source>
        <dbReference type="Proteomes" id="UP000736164"/>
    </source>
</evidence>
<gene>
    <name evidence="2" type="primary">Kcnrg</name>
    <name evidence="2" type="ORF">GTO95_0011800</name>
</gene>
<dbReference type="PANTHER" id="PTHR14499">
    <property type="entry name" value="POTASSIUM CHANNEL TETRAMERIZATION DOMAIN-CONTAINING"/>
    <property type="match status" value="1"/>
</dbReference>
<feature type="non-terminal residue" evidence="2">
    <location>
        <position position="1"/>
    </location>
</feature>